<keyword evidence="2" id="KW-1185">Reference proteome</keyword>
<accession>A0A366H6A9</accession>
<dbReference type="EMBL" id="QNRR01000013">
    <property type="protein sequence ID" value="RBP37650.1"/>
    <property type="molecule type" value="Genomic_DNA"/>
</dbReference>
<reference evidence="1 2" key="1">
    <citation type="submission" date="2018-06" db="EMBL/GenBank/DDBJ databases">
        <title>Genomic Encyclopedia of Type Strains, Phase IV (KMG-IV): sequencing the most valuable type-strain genomes for metagenomic binning, comparative biology and taxonomic classification.</title>
        <authorList>
            <person name="Goeker M."/>
        </authorList>
    </citation>
    <scope>NUCLEOTIDE SEQUENCE [LARGE SCALE GENOMIC DNA]</scope>
    <source>
        <strain evidence="1 2">DSM 25532</strain>
    </source>
</reference>
<protein>
    <submittedName>
        <fullName evidence="1">Uncharacterized protein</fullName>
    </submittedName>
</protein>
<sequence>MTRRHFLGTTAGAVGAVFGDGYAAEAEFLMLLGVSRPAPEKRFFHFTFVQSPPGVKGPGEKARVPLKSVVRAESVQQVDENGNEAVLKLVNSEHLTLSGGTAEGLQFTTAKETTMVSPRPAMKAGSFNGLPYGACRMDWNALDGIRCLVSFEKPVALPVMLIDRSGKGDVVYFAESAVVPDDTRQMVRLGGIVLSCREDGPSVTGSVDVPVTTSGIMMTRDSKGRLQSLQEVGASELIRHIKAEGSK</sequence>
<evidence type="ECO:0000313" key="2">
    <source>
        <dbReference type="Proteomes" id="UP000253426"/>
    </source>
</evidence>
<organism evidence="1 2">
    <name type="scientific">Roseimicrobium gellanilyticum</name>
    <dbReference type="NCBI Taxonomy" id="748857"/>
    <lineage>
        <taxon>Bacteria</taxon>
        <taxon>Pseudomonadati</taxon>
        <taxon>Verrucomicrobiota</taxon>
        <taxon>Verrucomicrobiia</taxon>
        <taxon>Verrucomicrobiales</taxon>
        <taxon>Verrucomicrobiaceae</taxon>
        <taxon>Roseimicrobium</taxon>
    </lineage>
</organism>
<comment type="caution">
    <text evidence="1">The sequence shown here is derived from an EMBL/GenBank/DDBJ whole genome shotgun (WGS) entry which is preliminary data.</text>
</comment>
<proteinExistence type="predicted"/>
<evidence type="ECO:0000313" key="1">
    <source>
        <dbReference type="EMBL" id="RBP37650.1"/>
    </source>
</evidence>
<gene>
    <name evidence="1" type="ORF">DES53_11332</name>
</gene>
<dbReference type="Proteomes" id="UP000253426">
    <property type="component" value="Unassembled WGS sequence"/>
</dbReference>
<name>A0A366H6A9_9BACT</name>
<dbReference type="AlphaFoldDB" id="A0A366H6A9"/>
<dbReference type="RefSeq" id="WP_113961352.1">
    <property type="nucleotide sequence ID" value="NZ_QNRR01000013.1"/>
</dbReference>